<dbReference type="Gene3D" id="3.30.1330.30">
    <property type="match status" value="1"/>
</dbReference>
<name>A0AAV4EBY8_9GAST</name>
<dbReference type="InterPro" id="IPR029064">
    <property type="entry name" value="Ribosomal_eL30-like_sf"/>
</dbReference>
<evidence type="ECO:0000313" key="10">
    <source>
        <dbReference type="Proteomes" id="UP000762676"/>
    </source>
</evidence>
<dbReference type="PANTHER" id="PTHR23105">
    <property type="entry name" value="RIBOSOMAL PROTEIN L7AE FAMILY MEMBER"/>
    <property type="match status" value="1"/>
</dbReference>
<dbReference type="InterPro" id="IPR018492">
    <property type="entry name" value="Ribosomal_eL8/Nhp2"/>
</dbReference>
<feature type="region of interest" description="Disordered" evidence="7">
    <location>
        <begin position="1"/>
        <end position="22"/>
    </location>
</feature>
<comment type="subcellular location">
    <subcellularLocation>
        <location evidence="1 6">Nucleus</location>
        <location evidence="1 6">Nucleolus</location>
    </subcellularLocation>
</comment>
<dbReference type="PRINTS" id="PR00881">
    <property type="entry name" value="L7ARS6FAMILY"/>
</dbReference>
<evidence type="ECO:0000313" key="9">
    <source>
        <dbReference type="EMBL" id="GFR58179.1"/>
    </source>
</evidence>
<reference evidence="9 10" key="1">
    <citation type="journal article" date="2021" name="Elife">
        <title>Chloroplast acquisition without the gene transfer in kleptoplastic sea slugs, Plakobranchus ocellatus.</title>
        <authorList>
            <person name="Maeda T."/>
            <person name="Takahashi S."/>
            <person name="Yoshida T."/>
            <person name="Shimamura S."/>
            <person name="Takaki Y."/>
            <person name="Nagai Y."/>
            <person name="Toyoda A."/>
            <person name="Suzuki Y."/>
            <person name="Arimoto A."/>
            <person name="Ishii H."/>
            <person name="Satoh N."/>
            <person name="Nishiyama T."/>
            <person name="Hasebe M."/>
            <person name="Maruyama T."/>
            <person name="Minagawa J."/>
            <person name="Obokata J."/>
            <person name="Shigenobu S."/>
        </authorList>
    </citation>
    <scope>NUCLEOTIDE SEQUENCE [LARGE SCALE GENOMIC DNA]</scope>
</reference>
<evidence type="ECO:0000256" key="1">
    <source>
        <dbReference type="ARBA" id="ARBA00004604"/>
    </source>
</evidence>
<dbReference type="GO" id="GO:0000398">
    <property type="term" value="P:mRNA splicing, via spliceosome"/>
    <property type="evidence" value="ECO:0007669"/>
    <property type="project" value="UniProtKB-UniRule"/>
</dbReference>
<evidence type="ECO:0000259" key="8">
    <source>
        <dbReference type="Pfam" id="PF01248"/>
    </source>
</evidence>
<evidence type="ECO:0000256" key="3">
    <source>
        <dbReference type="ARBA" id="ARBA00022884"/>
    </source>
</evidence>
<dbReference type="InterPro" id="IPR050257">
    <property type="entry name" value="eL8/uL1-like"/>
</dbReference>
<dbReference type="PRINTS" id="PR00883">
    <property type="entry name" value="NUCLEARHMG"/>
</dbReference>
<comment type="function">
    <text evidence="6">Common component of the spliceosome and rRNA processing machinery.</text>
</comment>
<dbReference type="InterPro" id="IPR004038">
    <property type="entry name" value="Ribosomal_eL8/eL30/eS12/Gad45"/>
</dbReference>
<evidence type="ECO:0000256" key="4">
    <source>
        <dbReference type="ARBA" id="ARBA00023242"/>
    </source>
</evidence>
<evidence type="ECO:0000256" key="5">
    <source>
        <dbReference type="ARBA" id="ARBA00023274"/>
    </source>
</evidence>
<protein>
    <recommendedName>
        <fullName evidence="6">H/ACA ribonucleoprotein complex subunit 2</fullName>
    </recommendedName>
    <alternativeName>
        <fullName evidence="6">Nucleolar protein family A member 2</fullName>
    </alternativeName>
</protein>
<keyword evidence="5 6" id="KW-0687">Ribonucleoprotein</keyword>
<keyword evidence="3 6" id="KW-0694">RNA-binding</keyword>
<evidence type="ECO:0000256" key="2">
    <source>
        <dbReference type="ARBA" id="ARBA00007337"/>
    </source>
</evidence>
<evidence type="ECO:0000256" key="6">
    <source>
        <dbReference type="RuleBase" id="RU366039"/>
    </source>
</evidence>
<dbReference type="Pfam" id="PF01248">
    <property type="entry name" value="Ribosomal_L7Ae"/>
    <property type="match status" value="1"/>
</dbReference>
<comment type="function">
    <text evidence="6">Required for ribosome biogenesis. Part of a complex which catalyzes pseudouridylation of rRNA. This involves the isomerization of uridine such that the ribose is subsequently attached to C5, instead of the normal N1. Pseudouridine ('psi') residues may serve to stabilize the conformation of rRNAs.</text>
</comment>
<dbReference type="GO" id="GO:0031120">
    <property type="term" value="P:snRNA pseudouridine synthesis"/>
    <property type="evidence" value="ECO:0007669"/>
    <property type="project" value="UniProtKB-UniRule"/>
</dbReference>
<dbReference type="AlphaFoldDB" id="A0AAV4EBY8"/>
<dbReference type="SUPFAM" id="SSF55315">
    <property type="entry name" value="L30e-like"/>
    <property type="match status" value="1"/>
</dbReference>
<dbReference type="GO" id="GO:0031429">
    <property type="term" value="C:box H/ACA snoRNP complex"/>
    <property type="evidence" value="ECO:0007669"/>
    <property type="project" value="UniProtKB-UniRule"/>
</dbReference>
<comment type="caution">
    <text evidence="9">The sequence shown here is derived from an EMBL/GenBank/DDBJ whole genome shotgun (WGS) entry which is preliminary data.</text>
</comment>
<dbReference type="Proteomes" id="UP000762676">
    <property type="component" value="Unassembled WGS sequence"/>
</dbReference>
<comment type="similarity">
    <text evidence="2 6">Belongs to the eukaryotic ribosomal protein eL8 family.</text>
</comment>
<dbReference type="InterPro" id="IPR002415">
    <property type="entry name" value="H/ACA_rnp_Nhp2-like"/>
</dbReference>
<feature type="domain" description="Ribosomal protein eL8/eL30/eS12/Gadd45" evidence="8">
    <location>
        <begin position="50"/>
        <end position="138"/>
    </location>
</feature>
<keyword evidence="4 6" id="KW-0539">Nucleus</keyword>
<dbReference type="GO" id="GO:0003723">
    <property type="term" value="F:RNA binding"/>
    <property type="evidence" value="ECO:0007669"/>
    <property type="project" value="UniProtKB-UniRule"/>
</dbReference>
<sequence>MGKSKKADVSQEENGNDSMVDGQNKLSWEDKIQYLSPIASPLAPKKLTKKLYKMVGKAQTSKSIRKGIKEVQKSLRKGEKGIVVLAGDVSPMDIISHIPVVCEEADIPYCYTPSKQDLGESCGSKRQACMVMIKKHDSYADDFDEMSSKIGEIPTSY</sequence>
<proteinExistence type="inferred from homology"/>
<organism evidence="9 10">
    <name type="scientific">Elysia marginata</name>
    <dbReference type="NCBI Taxonomy" id="1093978"/>
    <lineage>
        <taxon>Eukaryota</taxon>
        <taxon>Metazoa</taxon>
        <taxon>Spiralia</taxon>
        <taxon>Lophotrochozoa</taxon>
        <taxon>Mollusca</taxon>
        <taxon>Gastropoda</taxon>
        <taxon>Heterobranchia</taxon>
        <taxon>Euthyneura</taxon>
        <taxon>Panpulmonata</taxon>
        <taxon>Sacoglossa</taxon>
        <taxon>Placobranchoidea</taxon>
        <taxon>Plakobranchidae</taxon>
        <taxon>Elysia</taxon>
    </lineage>
</organism>
<evidence type="ECO:0000256" key="7">
    <source>
        <dbReference type="SAM" id="MobiDB-lite"/>
    </source>
</evidence>
<keyword evidence="10" id="KW-1185">Reference proteome</keyword>
<gene>
    <name evidence="9" type="ORF">ElyMa_000022500</name>
</gene>
<dbReference type="EMBL" id="BMAT01000035">
    <property type="protein sequence ID" value="GFR58179.1"/>
    <property type="molecule type" value="Genomic_DNA"/>
</dbReference>
<accession>A0AAV4EBY8</accession>